<dbReference type="NCBIfam" id="TIGR00040">
    <property type="entry name" value="yfcE"/>
    <property type="match status" value="1"/>
</dbReference>
<evidence type="ECO:0000256" key="1">
    <source>
        <dbReference type="ARBA" id="ARBA00008950"/>
    </source>
</evidence>
<organism evidence="4 5">
    <name type="scientific">Ornithinibacillus xuwenensis</name>
    <dbReference type="NCBI Taxonomy" id="3144668"/>
    <lineage>
        <taxon>Bacteria</taxon>
        <taxon>Bacillati</taxon>
        <taxon>Bacillota</taxon>
        <taxon>Bacilli</taxon>
        <taxon>Bacillales</taxon>
        <taxon>Bacillaceae</taxon>
        <taxon>Ornithinibacillus</taxon>
    </lineage>
</organism>
<protein>
    <recommendedName>
        <fullName evidence="2">Phosphoesterase</fullName>
        <ecNumber evidence="2">3.1.4.-</ecNumber>
    </recommendedName>
</protein>
<dbReference type="RefSeq" id="WP_345824966.1">
    <property type="nucleotide sequence ID" value="NZ_JBDIML010000003.1"/>
</dbReference>
<dbReference type="InterPro" id="IPR029052">
    <property type="entry name" value="Metallo-depent_PP-like"/>
</dbReference>
<dbReference type="EC" id="3.1.4.-" evidence="2"/>
<sequence length="161" mass="18426">MKIVITADTHIPKKKQLPYKLLQEFERADLIIHAGDWSSIEIYHTLRGFADVKGVYGNNDSDEVRGTLPEKEIIEVKGYRIGIVHGHGEKKTTENRALEAFEGVTLDIIVFGHSHIPMIKYYKKTLLINPGSPTDKRALPYYSYVNLSLHEGIKTEIIYFR</sequence>
<proteinExistence type="inferred from homology"/>
<comment type="similarity">
    <text evidence="1 2">Belongs to the metallophosphoesterase superfamily. YfcE family.</text>
</comment>
<dbReference type="EMBL" id="JBDIML010000003">
    <property type="protein sequence ID" value="MEN2767491.1"/>
    <property type="molecule type" value="Genomic_DNA"/>
</dbReference>
<reference evidence="4 5" key="1">
    <citation type="submission" date="2024-05" db="EMBL/GenBank/DDBJ databases">
        <authorList>
            <person name="Haq I."/>
            <person name="Ullah Z."/>
            <person name="Ahmad R."/>
            <person name="Li M."/>
            <person name="Tong Y."/>
        </authorList>
    </citation>
    <scope>NUCLEOTIDE SEQUENCE [LARGE SCALE GENOMIC DNA]</scope>
    <source>
        <strain evidence="4 5">16A2E</strain>
    </source>
</reference>
<dbReference type="Gene3D" id="3.60.21.10">
    <property type="match status" value="1"/>
</dbReference>
<evidence type="ECO:0000256" key="2">
    <source>
        <dbReference type="RuleBase" id="RU362039"/>
    </source>
</evidence>
<dbReference type="Proteomes" id="UP001444625">
    <property type="component" value="Unassembled WGS sequence"/>
</dbReference>
<dbReference type="InterPro" id="IPR024654">
    <property type="entry name" value="Calcineurin-like_PHP_lpxH"/>
</dbReference>
<evidence type="ECO:0000313" key="4">
    <source>
        <dbReference type="EMBL" id="MEN2767491.1"/>
    </source>
</evidence>
<gene>
    <name evidence="4" type="ORF">ABC228_09845</name>
</gene>
<evidence type="ECO:0000313" key="5">
    <source>
        <dbReference type="Proteomes" id="UP001444625"/>
    </source>
</evidence>
<comment type="cofactor">
    <cofactor evidence="2">
        <name>a divalent metal cation</name>
        <dbReference type="ChEBI" id="CHEBI:60240"/>
    </cofactor>
</comment>
<dbReference type="Pfam" id="PF12850">
    <property type="entry name" value="Metallophos_2"/>
    <property type="match status" value="1"/>
</dbReference>
<comment type="caution">
    <text evidence="4">The sequence shown here is derived from an EMBL/GenBank/DDBJ whole genome shotgun (WGS) entry which is preliminary data.</text>
</comment>
<dbReference type="PANTHER" id="PTHR11124">
    <property type="entry name" value="VACUOLAR SORTING PROTEIN VPS29"/>
    <property type="match status" value="1"/>
</dbReference>
<keyword evidence="2" id="KW-0479">Metal-binding</keyword>
<evidence type="ECO:0000259" key="3">
    <source>
        <dbReference type="Pfam" id="PF12850"/>
    </source>
</evidence>
<feature type="domain" description="Calcineurin-like phosphoesterase" evidence="3">
    <location>
        <begin position="1"/>
        <end position="150"/>
    </location>
</feature>
<dbReference type="SUPFAM" id="SSF56300">
    <property type="entry name" value="Metallo-dependent phosphatases"/>
    <property type="match status" value="1"/>
</dbReference>
<keyword evidence="5" id="KW-1185">Reference proteome</keyword>
<dbReference type="InterPro" id="IPR000979">
    <property type="entry name" value="Phosphodiesterase_MJ0936/Vps29"/>
</dbReference>
<name>A0ABU9XII7_9BACI</name>
<accession>A0ABU9XII7</accession>